<evidence type="ECO:0000259" key="6">
    <source>
        <dbReference type="SMART" id="SM00646"/>
    </source>
</evidence>
<dbReference type="GO" id="GO:0009253">
    <property type="term" value="P:peptidoglycan catabolic process"/>
    <property type="evidence" value="ECO:0007669"/>
    <property type="project" value="InterPro"/>
</dbReference>
<dbReference type="InterPro" id="IPR002508">
    <property type="entry name" value="MurNAc-LAA_cat"/>
</dbReference>
<reference evidence="7 8" key="1">
    <citation type="submission" date="2019-03" db="EMBL/GenBank/DDBJ databases">
        <title>The complete genome sequence of Neokomagataea sp. Jb2 NBRC113641.</title>
        <authorList>
            <person name="Chua K.-O."/>
            <person name="Chan K.-G."/>
            <person name="See-Too W.-S."/>
        </authorList>
    </citation>
    <scope>NUCLEOTIDE SEQUENCE [LARGE SCALE GENOMIC DNA]</scope>
    <source>
        <strain evidence="7 8">Jb2</strain>
    </source>
</reference>
<proteinExistence type="predicted"/>
<comment type="catalytic activity">
    <reaction evidence="1">
        <text>Hydrolyzes the link between N-acetylmuramoyl residues and L-amino acid residues in certain cell-wall glycopeptides.</text>
        <dbReference type="EC" id="3.5.1.28"/>
    </reaction>
</comment>
<dbReference type="GO" id="GO:0008745">
    <property type="term" value="F:N-acetylmuramoyl-L-alanine amidase activity"/>
    <property type="evidence" value="ECO:0007669"/>
    <property type="project" value="UniProtKB-EC"/>
</dbReference>
<feature type="region of interest" description="Disordered" evidence="4">
    <location>
        <begin position="34"/>
        <end position="71"/>
    </location>
</feature>
<dbReference type="Gene3D" id="3.40.630.40">
    <property type="entry name" value="Zn-dependent exopeptidases"/>
    <property type="match status" value="1"/>
</dbReference>
<dbReference type="PROSITE" id="PS51318">
    <property type="entry name" value="TAT"/>
    <property type="match status" value="1"/>
</dbReference>
<evidence type="ECO:0000313" key="7">
    <source>
        <dbReference type="EMBL" id="TPW34447.1"/>
    </source>
</evidence>
<keyword evidence="3" id="KW-0378">Hydrolase</keyword>
<dbReference type="Pfam" id="PF01520">
    <property type="entry name" value="Amidase_3"/>
    <property type="match status" value="1"/>
</dbReference>
<dbReference type="SMART" id="SM00646">
    <property type="entry name" value="Ami_3"/>
    <property type="match status" value="1"/>
</dbReference>
<name>A0A506UM71_9PROT</name>
<dbReference type="EC" id="3.5.1.28" evidence="2"/>
<evidence type="ECO:0000256" key="1">
    <source>
        <dbReference type="ARBA" id="ARBA00001561"/>
    </source>
</evidence>
<evidence type="ECO:0000313" key="8">
    <source>
        <dbReference type="Proteomes" id="UP000315037"/>
    </source>
</evidence>
<feature type="signal peptide" evidence="5">
    <location>
        <begin position="1"/>
        <end position="26"/>
    </location>
</feature>
<feature type="domain" description="MurNAc-LAA" evidence="6">
    <location>
        <begin position="168"/>
        <end position="322"/>
    </location>
</feature>
<dbReference type="CDD" id="cd02696">
    <property type="entry name" value="MurNAc-LAA"/>
    <property type="match status" value="1"/>
</dbReference>
<keyword evidence="5" id="KW-0732">Signal</keyword>
<feature type="compositionally biased region" description="Basic residues" evidence="4">
    <location>
        <begin position="36"/>
        <end position="58"/>
    </location>
</feature>
<dbReference type="AlphaFoldDB" id="A0A506UM71"/>
<sequence length="330" mass="34717">MKSGPVIRRRALLEAVLTAAAGTALAPQTALARVLSQRHAHTHAQGHAHHGGTHHHGAGRAAHQLARHTDHSPAPAALAEANAPAPAATTPARAPAVLRGAAPPRPLVMIDPGHGGKDPGAIGVSGTYEKHVAEAAALELRRQLLASGRYRVAMTRSGDRFIPLDGRVELAHRHQAGLFISLHADALPDSSVRGASVYTLSGNASDRQTAALAQRENSADRFASAAWQGVSPEVAQILGSLVREETRHGSTRMAGSVVQAFRNRIGLLSHPARHAGFVVLKSADIPSVLVEMGFMSNPHDEAALRQSGHRQQVALAMKAAVDHYFNVISS</sequence>
<evidence type="ECO:0000256" key="5">
    <source>
        <dbReference type="SAM" id="SignalP"/>
    </source>
</evidence>
<dbReference type="InterPro" id="IPR006311">
    <property type="entry name" value="TAT_signal"/>
</dbReference>
<dbReference type="RefSeq" id="WP_165601030.1">
    <property type="nucleotide sequence ID" value="NZ_SORZ01000002.1"/>
</dbReference>
<evidence type="ECO:0000256" key="3">
    <source>
        <dbReference type="ARBA" id="ARBA00022801"/>
    </source>
</evidence>
<protein>
    <recommendedName>
        <fullName evidence="2">N-acetylmuramoyl-L-alanine amidase</fullName>
        <ecNumber evidence="2">3.5.1.28</ecNumber>
    </recommendedName>
</protein>
<dbReference type="InterPro" id="IPR050695">
    <property type="entry name" value="N-acetylmuramoyl_amidase_3"/>
</dbReference>
<dbReference type="GO" id="GO:0030288">
    <property type="term" value="C:outer membrane-bounded periplasmic space"/>
    <property type="evidence" value="ECO:0007669"/>
    <property type="project" value="TreeGrafter"/>
</dbReference>
<evidence type="ECO:0000256" key="4">
    <source>
        <dbReference type="SAM" id="MobiDB-lite"/>
    </source>
</evidence>
<dbReference type="SUPFAM" id="SSF53187">
    <property type="entry name" value="Zn-dependent exopeptidases"/>
    <property type="match status" value="1"/>
</dbReference>
<comment type="caution">
    <text evidence="7">The sequence shown here is derived from an EMBL/GenBank/DDBJ whole genome shotgun (WGS) entry which is preliminary data.</text>
</comment>
<dbReference type="PANTHER" id="PTHR30404:SF0">
    <property type="entry name" value="N-ACETYLMURAMOYL-L-ALANINE AMIDASE AMIC"/>
    <property type="match status" value="1"/>
</dbReference>
<dbReference type="PANTHER" id="PTHR30404">
    <property type="entry name" value="N-ACETYLMURAMOYL-L-ALANINE AMIDASE"/>
    <property type="match status" value="1"/>
</dbReference>
<evidence type="ECO:0000256" key="2">
    <source>
        <dbReference type="ARBA" id="ARBA00011901"/>
    </source>
</evidence>
<dbReference type="EMBL" id="SORZ01000002">
    <property type="protein sequence ID" value="TPW34447.1"/>
    <property type="molecule type" value="Genomic_DNA"/>
</dbReference>
<feature type="chain" id="PRO_5021302345" description="N-acetylmuramoyl-L-alanine amidase" evidence="5">
    <location>
        <begin position="27"/>
        <end position="330"/>
    </location>
</feature>
<gene>
    <name evidence="7" type="ORF">E3202_08155</name>
</gene>
<dbReference type="Proteomes" id="UP000315037">
    <property type="component" value="Unassembled WGS sequence"/>
</dbReference>
<accession>A0A506UM71</accession>
<organism evidence="7 8">
    <name type="scientific">Oecophyllibacter saccharovorans</name>
    <dbReference type="NCBI Taxonomy" id="2558360"/>
    <lineage>
        <taxon>Bacteria</taxon>
        <taxon>Pseudomonadati</taxon>
        <taxon>Pseudomonadota</taxon>
        <taxon>Alphaproteobacteria</taxon>
        <taxon>Acetobacterales</taxon>
        <taxon>Acetobacteraceae</taxon>
        <taxon>Oecophyllibacter</taxon>
    </lineage>
</organism>
<keyword evidence="8" id="KW-1185">Reference proteome</keyword>